<feature type="compositionally biased region" description="Low complexity" evidence="1">
    <location>
        <begin position="255"/>
        <end position="269"/>
    </location>
</feature>
<organism evidence="2 3">
    <name type="scientific">Ranatra chinensis</name>
    <dbReference type="NCBI Taxonomy" id="642074"/>
    <lineage>
        <taxon>Eukaryota</taxon>
        <taxon>Metazoa</taxon>
        <taxon>Ecdysozoa</taxon>
        <taxon>Arthropoda</taxon>
        <taxon>Hexapoda</taxon>
        <taxon>Insecta</taxon>
        <taxon>Pterygota</taxon>
        <taxon>Neoptera</taxon>
        <taxon>Paraneoptera</taxon>
        <taxon>Hemiptera</taxon>
        <taxon>Heteroptera</taxon>
        <taxon>Panheteroptera</taxon>
        <taxon>Nepomorpha</taxon>
        <taxon>Nepidae</taxon>
        <taxon>Ranatrinae</taxon>
        <taxon>Ranatra</taxon>
    </lineage>
</organism>
<dbReference type="EMBL" id="JBFDAA010000002">
    <property type="protein sequence ID" value="KAL1139476.1"/>
    <property type="molecule type" value="Genomic_DNA"/>
</dbReference>
<evidence type="ECO:0000313" key="3">
    <source>
        <dbReference type="Proteomes" id="UP001558652"/>
    </source>
</evidence>
<sequence length="341" mass="38570">MSVRTNKLRARDDRPRRKRACVLIAVHSRDMSYDLNNPAEDGDYPKSVRTNKFRARDDRPRELHHNQFPHALNKPKLQFLAAPLREDSALGTYIFSSCEASRGGGVSPRMEFPEWKPLGRGDPLKDPTNEYLPPVLDKVRYWLPTTGVTPAAPTHSAPHTDTTEPLSSRMDNYEPLLRYRTSAITPSSGYLGHHHHHLHHHHGHHHHHHHGHHHLHTQADDDEFNSMMMPPPPVMLMPPPMVTGGEWPLEDSGRTGAPTQTPPTSTASWTEKEPATEPPPPQMTTDPLFSHYKQPPEALKGPMYLIIQGHSKVKKYGASKVDPISGISIRHLNQVERKLAR</sequence>
<comment type="caution">
    <text evidence="2">The sequence shown here is derived from an EMBL/GenBank/DDBJ whole genome shotgun (WGS) entry which is preliminary data.</text>
</comment>
<feature type="region of interest" description="Disordered" evidence="1">
    <location>
        <begin position="244"/>
        <end position="295"/>
    </location>
</feature>
<name>A0ABD0YUQ1_9HEMI</name>
<feature type="region of interest" description="Disordered" evidence="1">
    <location>
        <begin position="148"/>
        <end position="168"/>
    </location>
</feature>
<gene>
    <name evidence="2" type="ORF">AAG570_006460</name>
</gene>
<feature type="region of interest" description="Disordered" evidence="1">
    <location>
        <begin position="187"/>
        <end position="223"/>
    </location>
</feature>
<reference evidence="2 3" key="1">
    <citation type="submission" date="2024-07" db="EMBL/GenBank/DDBJ databases">
        <title>Chromosome-level genome assembly of the water stick insect Ranatra chinensis (Heteroptera: Nepidae).</title>
        <authorList>
            <person name="Liu X."/>
        </authorList>
    </citation>
    <scope>NUCLEOTIDE SEQUENCE [LARGE SCALE GENOMIC DNA]</scope>
    <source>
        <strain evidence="2">Cailab_2021Rc</strain>
        <tissue evidence="2">Muscle</tissue>
    </source>
</reference>
<protein>
    <submittedName>
        <fullName evidence="2">Uncharacterized protein</fullName>
    </submittedName>
</protein>
<keyword evidence="3" id="KW-1185">Reference proteome</keyword>
<dbReference type="AlphaFoldDB" id="A0ABD0YUQ1"/>
<accession>A0ABD0YUQ1</accession>
<evidence type="ECO:0000256" key="1">
    <source>
        <dbReference type="SAM" id="MobiDB-lite"/>
    </source>
</evidence>
<dbReference type="Proteomes" id="UP001558652">
    <property type="component" value="Unassembled WGS sequence"/>
</dbReference>
<evidence type="ECO:0000313" key="2">
    <source>
        <dbReference type="EMBL" id="KAL1139476.1"/>
    </source>
</evidence>
<proteinExistence type="predicted"/>
<feature type="compositionally biased region" description="Polar residues" evidence="1">
    <location>
        <begin position="157"/>
        <end position="168"/>
    </location>
</feature>
<feature type="compositionally biased region" description="Basic residues" evidence="1">
    <location>
        <begin position="192"/>
        <end position="216"/>
    </location>
</feature>